<dbReference type="Proteomes" id="UP000631114">
    <property type="component" value="Unassembled WGS sequence"/>
</dbReference>
<evidence type="ECO:0000313" key="4">
    <source>
        <dbReference type="Proteomes" id="UP000631114"/>
    </source>
</evidence>
<evidence type="ECO:0000313" key="3">
    <source>
        <dbReference type="EMBL" id="KAF9620707.1"/>
    </source>
</evidence>
<dbReference type="InterPro" id="IPR017853">
    <property type="entry name" value="GH"/>
</dbReference>
<dbReference type="InterPro" id="IPR008811">
    <property type="entry name" value="Glycosyl_hydrolases_36"/>
</dbReference>
<dbReference type="SUPFAM" id="SSF51445">
    <property type="entry name" value="(Trans)glycosidases"/>
    <property type="match status" value="1"/>
</dbReference>
<comment type="similarity">
    <text evidence="1">Belongs to the glycosyl hydrolases 36 family.</text>
</comment>
<dbReference type="AlphaFoldDB" id="A0A835M8V0"/>
<evidence type="ECO:0000256" key="2">
    <source>
        <dbReference type="ARBA" id="ARBA00023277"/>
    </source>
</evidence>
<sequence>MGTKSIVDVAKVKYGLKYVYVWHAIIGYWGGIQPGLEEYESSMKFPTVSKGVLMNEPNWKMDPIGKHEGLGLSHNIDSVYYSKQTAIVRTLDDFYPRDPVSHIHPVAECHASARAISGGNVYVNDAPGKHNFEIPPANIHHFFFLSESYLTGHHAKLVGARCQDLKYKAGDECFLNIGDNNDIGEFTSIHRSSNSSDITVWRLSVTTIFSWGPATLPMTAKSYSMMVLVYQEDMEHEQVHRGHWRLQAPRRKMEQCRKKNMFHETQTEALRVFVRGKDVHLISEAATEPDWKGGAGTIGFCNVKVLVFNGTRGSLDCYIASEFQWRKLSGGWSKGKEREFGKIR</sequence>
<accession>A0A835M8V0</accession>
<dbReference type="OrthoDB" id="4664297at2759"/>
<dbReference type="Gene3D" id="2.160.10.10">
    <property type="entry name" value="Hexapeptide repeat proteins"/>
    <property type="match status" value="1"/>
</dbReference>
<evidence type="ECO:0000256" key="1">
    <source>
        <dbReference type="ARBA" id="ARBA00007240"/>
    </source>
</evidence>
<reference evidence="3 4" key="1">
    <citation type="submission" date="2020-10" db="EMBL/GenBank/DDBJ databases">
        <title>The Coptis chinensis genome and diversification of protoberbering-type alkaloids.</title>
        <authorList>
            <person name="Wang B."/>
            <person name="Shu S."/>
            <person name="Song C."/>
            <person name="Liu Y."/>
        </authorList>
    </citation>
    <scope>NUCLEOTIDE SEQUENCE [LARGE SCALE GENOMIC DNA]</scope>
    <source>
        <strain evidence="3">HL-2020</strain>
        <tissue evidence="3">Leaf</tissue>
    </source>
</reference>
<dbReference type="Pfam" id="PF05691">
    <property type="entry name" value="Raffinose_syn"/>
    <property type="match status" value="2"/>
</dbReference>
<keyword evidence="2" id="KW-0119">Carbohydrate metabolism</keyword>
<dbReference type="PANTHER" id="PTHR31268">
    <property type="match status" value="1"/>
</dbReference>
<gene>
    <name evidence="3" type="ORF">IFM89_014007</name>
</gene>
<dbReference type="EMBL" id="JADFTS010000002">
    <property type="protein sequence ID" value="KAF9620707.1"/>
    <property type="molecule type" value="Genomic_DNA"/>
</dbReference>
<dbReference type="PANTHER" id="PTHR31268:SF5">
    <property type="entry name" value="GALACTINOL--SUCROSE GALACTOSYLTRANSFERASE 6-RELATED"/>
    <property type="match status" value="1"/>
</dbReference>
<name>A0A835M8V0_9MAGN</name>
<organism evidence="3 4">
    <name type="scientific">Coptis chinensis</name>
    <dbReference type="NCBI Taxonomy" id="261450"/>
    <lineage>
        <taxon>Eukaryota</taxon>
        <taxon>Viridiplantae</taxon>
        <taxon>Streptophyta</taxon>
        <taxon>Embryophyta</taxon>
        <taxon>Tracheophyta</taxon>
        <taxon>Spermatophyta</taxon>
        <taxon>Magnoliopsida</taxon>
        <taxon>Ranunculales</taxon>
        <taxon>Ranunculaceae</taxon>
        <taxon>Coptidoideae</taxon>
        <taxon>Coptis</taxon>
    </lineage>
</organism>
<comment type="caution">
    <text evidence="3">The sequence shown here is derived from an EMBL/GenBank/DDBJ whole genome shotgun (WGS) entry which is preliminary data.</text>
</comment>
<protein>
    <submittedName>
        <fullName evidence="3">Uncharacterized protein</fullName>
    </submittedName>
</protein>
<proteinExistence type="inferred from homology"/>
<keyword evidence="4" id="KW-1185">Reference proteome</keyword>